<feature type="region of interest" description="Disordered" evidence="4">
    <location>
        <begin position="340"/>
        <end position="377"/>
    </location>
</feature>
<dbReference type="PROSITE" id="PS00678">
    <property type="entry name" value="WD_REPEATS_1"/>
    <property type="match status" value="1"/>
</dbReference>
<evidence type="ECO:0000256" key="2">
    <source>
        <dbReference type="ARBA" id="ARBA00022737"/>
    </source>
</evidence>
<evidence type="ECO:0000313" key="5">
    <source>
        <dbReference type="EMBL" id="TKA22780.1"/>
    </source>
</evidence>
<feature type="compositionally biased region" description="Polar residues" evidence="4">
    <location>
        <begin position="1"/>
        <end position="16"/>
    </location>
</feature>
<feature type="repeat" description="WD" evidence="3">
    <location>
        <begin position="238"/>
        <end position="271"/>
    </location>
</feature>
<dbReference type="EMBL" id="NAJL01000066">
    <property type="protein sequence ID" value="TKA22780.1"/>
    <property type="molecule type" value="Genomic_DNA"/>
</dbReference>
<dbReference type="PROSITE" id="PS50294">
    <property type="entry name" value="WD_REPEATS_REGION"/>
    <property type="match status" value="1"/>
</dbReference>
<keyword evidence="6" id="KW-1185">Reference proteome</keyword>
<dbReference type="PROSITE" id="PS50082">
    <property type="entry name" value="WD_REPEATS_2"/>
    <property type="match status" value="2"/>
</dbReference>
<dbReference type="SUPFAM" id="SSF50978">
    <property type="entry name" value="WD40 repeat-like"/>
    <property type="match status" value="1"/>
</dbReference>
<dbReference type="InterPro" id="IPR015943">
    <property type="entry name" value="WD40/YVTN_repeat-like_dom_sf"/>
</dbReference>
<reference evidence="5 6" key="1">
    <citation type="submission" date="2017-03" db="EMBL/GenBank/DDBJ databases">
        <title>Genomes of endolithic fungi from Antarctica.</title>
        <authorList>
            <person name="Coleine C."/>
            <person name="Masonjones S."/>
            <person name="Stajich J.E."/>
        </authorList>
    </citation>
    <scope>NUCLEOTIDE SEQUENCE [LARGE SCALE GENOMIC DNA]</scope>
    <source>
        <strain evidence="5 6">CCFEE 6315</strain>
    </source>
</reference>
<evidence type="ECO:0000256" key="1">
    <source>
        <dbReference type="ARBA" id="ARBA00022574"/>
    </source>
</evidence>
<dbReference type="InterPro" id="IPR051179">
    <property type="entry name" value="WD_repeat_multifunction"/>
</dbReference>
<feature type="repeat" description="WD" evidence="3">
    <location>
        <begin position="74"/>
        <end position="109"/>
    </location>
</feature>
<dbReference type="SMART" id="SM00320">
    <property type="entry name" value="WD40"/>
    <property type="match status" value="8"/>
</dbReference>
<dbReference type="InterPro" id="IPR036322">
    <property type="entry name" value="WD40_repeat_dom_sf"/>
</dbReference>
<keyword evidence="2" id="KW-0677">Repeat</keyword>
<feature type="region of interest" description="Disordered" evidence="4">
    <location>
        <begin position="1"/>
        <end position="57"/>
    </location>
</feature>
<name>A0A4U0TLI5_9PEZI</name>
<accession>A0A4U0TLI5</accession>
<evidence type="ECO:0000256" key="3">
    <source>
        <dbReference type="PROSITE-ProRule" id="PRU00221"/>
    </source>
</evidence>
<dbReference type="AlphaFoldDB" id="A0A4U0TLI5"/>
<dbReference type="Proteomes" id="UP000308549">
    <property type="component" value="Unassembled WGS sequence"/>
</dbReference>
<evidence type="ECO:0000256" key="4">
    <source>
        <dbReference type="SAM" id="MobiDB-lite"/>
    </source>
</evidence>
<dbReference type="InterPro" id="IPR001680">
    <property type="entry name" value="WD40_rpt"/>
</dbReference>
<dbReference type="PANTHER" id="PTHR19857">
    <property type="entry name" value="MITOCHONDRIAL DIVISION PROTEIN 1-RELATED"/>
    <property type="match status" value="1"/>
</dbReference>
<gene>
    <name evidence="5" type="ORF">B0A50_07882</name>
</gene>
<dbReference type="PANTHER" id="PTHR19857:SF8">
    <property type="entry name" value="ANGIO-ASSOCIATED MIGRATORY CELL PROTEIN"/>
    <property type="match status" value="1"/>
</dbReference>
<dbReference type="OrthoDB" id="10261640at2759"/>
<comment type="caution">
    <text evidence="5">The sequence shown here is derived from an EMBL/GenBank/DDBJ whole genome shotgun (WGS) entry which is preliminary data.</text>
</comment>
<dbReference type="Gene3D" id="2.130.10.10">
    <property type="entry name" value="YVTN repeat-like/Quinoprotein amine dehydrogenase"/>
    <property type="match status" value="1"/>
</dbReference>
<proteinExistence type="predicted"/>
<feature type="compositionally biased region" description="Acidic residues" evidence="4">
    <location>
        <begin position="18"/>
        <end position="57"/>
    </location>
</feature>
<sequence length="527" mass="54663">MSSSNDPQDPMNTGLTDDQADVLLGDDEAEETFEQDEGDAAMDSGEEDEDGTGDIDMEGPMEQIELQNDSVAHFDVHKDSIFCIAQHPSRRELVVTGGGDDMAYLWSTEPVESDSRVLPASYESNPQPRERKGQEVVAKLEGQDESVNAVCFTLPAGDFVVTATLAGKLSVYSTPSAQNQQPRLVGFAKEVEEINWLSPCPHKEYPNTVAFGASDGSVWVYTINPSDPAAPLTIVQTFFLHQAPCTAGAWTPDGKLLATVSEDASLYVWDVFGDAAAAGLTDPVNGGGSQAVFGLTGEDERFRIDGGLYSVAISPGGGIVAVGGAEGQIRIVGLPRLSASSSNATAGAKGAGARSKAGGSKQASGPKPAAPASAPASAGHAGTILASLQAQSDGVETLDFTQPPLTLLAAGSVDGSIALFDAAHNFAVRRHIKEAHEEEAVIKVEFVKTPLGTANEQGWLLTSCGNDGVVRRWDTRGGTTAAAKGLVGEWRGHRGGGEGGGILGFVQGGGKHIVTAGDDSVGLVFEA</sequence>
<keyword evidence="1 3" id="KW-0853">WD repeat</keyword>
<organism evidence="5 6">
    <name type="scientific">Salinomyces thailandicus</name>
    <dbReference type="NCBI Taxonomy" id="706561"/>
    <lineage>
        <taxon>Eukaryota</taxon>
        <taxon>Fungi</taxon>
        <taxon>Dikarya</taxon>
        <taxon>Ascomycota</taxon>
        <taxon>Pezizomycotina</taxon>
        <taxon>Dothideomycetes</taxon>
        <taxon>Dothideomycetidae</taxon>
        <taxon>Mycosphaerellales</taxon>
        <taxon>Teratosphaeriaceae</taxon>
        <taxon>Salinomyces</taxon>
    </lineage>
</organism>
<dbReference type="Pfam" id="PF00400">
    <property type="entry name" value="WD40"/>
    <property type="match status" value="2"/>
</dbReference>
<evidence type="ECO:0000313" key="6">
    <source>
        <dbReference type="Proteomes" id="UP000308549"/>
    </source>
</evidence>
<dbReference type="InterPro" id="IPR019775">
    <property type="entry name" value="WD40_repeat_CS"/>
</dbReference>
<protein>
    <submittedName>
        <fullName evidence="5">Uncharacterized protein</fullName>
    </submittedName>
</protein>